<proteinExistence type="predicted"/>
<name>A0A1B5L0V2_USTVR</name>
<protein>
    <recommendedName>
        <fullName evidence="5">Pantetheine-phosphate adenylyltransferase family protein</fullName>
    </recommendedName>
</protein>
<dbReference type="EMBL" id="BBTG02000008">
    <property type="protein sequence ID" value="GAO17029.1"/>
    <property type="molecule type" value="Genomic_DNA"/>
</dbReference>
<accession>A0A1B5L0V2</accession>
<sequence>MAQALLAQLYSLVAALCAERGIASDVGAADPGAVDVRVVLVHHDGSACRPDVNAKGAAAALEPNNNNNNNNNTPVADLAAFASSVHPWRTIFHASSEPGYGVLAAYLGHADGKHKLLQSQLVAVPGGISLSRAPGGSPDVAAAAAAAAPTRGYRTVCLGGTFDHLHPGHKLLLHAAVLLLDTGARARGGGGDGDDVDEAGRQCELVVGISGDELLAGKKYPEELQPSSGSGITITITIITITITITLPVRTPETPRTHNPPTSSGDRHARL</sequence>
<organism evidence="3 4">
    <name type="scientific">Ustilaginoidea virens</name>
    <name type="common">Rice false smut fungus</name>
    <name type="synonym">Villosiclava virens</name>
    <dbReference type="NCBI Taxonomy" id="1159556"/>
    <lineage>
        <taxon>Eukaryota</taxon>
        <taxon>Fungi</taxon>
        <taxon>Dikarya</taxon>
        <taxon>Ascomycota</taxon>
        <taxon>Pezizomycotina</taxon>
        <taxon>Sordariomycetes</taxon>
        <taxon>Hypocreomycetidae</taxon>
        <taxon>Hypocreales</taxon>
        <taxon>Clavicipitaceae</taxon>
        <taxon>Ustilaginoidea</taxon>
    </lineage>
</organism>
<dbReference type="Proteomes" id="UP000054053">
    <property type="component" value="Unassembled WGS sequence"/>
</dbReference>
<dbReference type="Gene3D" id="3.40.50.620">
    <property type="entry name" value="HUPs"/>
    <property type="match status" value="1"/>
</dbReference>
<evidence type="ECO:0000256" key="2">
    <source>
        <dbReference type="SAM" id="SignalP"/>
    </source>
</evidence>
<evidence type="ECO:0000313" key="4">
    <source>
        <dbReference type="Proteomes" id="UP000054053"/>
    </source>
</evidence>
<evidence type="ECO:0008006" key="5">
    <source>
        <dbReference type="Google" id="ProtNLM"/>
    </source>
</evidence>
<feature type="region of interest" description="Disordered" evidence="1">
    <location>
        <begin position="249"/>
        <end position="271"/>
    </location>
</feature>
<evidence type="ECO:0000313" key="3">
    <source>
        <dbReference type="EMBL" id="GAO17029.1"/>
    </source>
</evidence>
<comment type="caution">
    <text evidence="3">The sequence shown here is derived from an EMBL/GenBank/DDBJ whole genome shotgun (WGS) entry which is preliminary data.</text>
</comment>
<dbReference type="AlphaFoldDB" id="A0A1B5L0V2"/>
<keyword evidence="2" id="KW-0732">Signal</keyword>
<reference evidence="4" key="1">
    <citation type="journal article" date="2016" name="Genome Announc.">
        <title>Genome sequence of Ustilaginoidea virens IPU010, a rice pathogenic fungus causing false smut.</title>
        <authorList>
            <person name="Kumagai T."/>
            <person name="Ishii T."/>
            <person name="Terai G."/>
            <person name="Umemura M."/>
            <person name="Machida M."/>
            <person name="Asai K."/>
        </authorList>
    </citation>
    <scope>NUCLEOTIDE SEQUENCE [LARGE SCALE GENOMIC DNA]</scope>
    <source>
        <strain evidence="4">IPU010</strain>
    </source>
</reference>
<evidence type="ECO:0000256" key="1">
    <source>
        <dbReference type="SAM" id="MobiDB-lite"/>
    </source>
</evidence>
<gene>
    <name evidence="3" type="ORF">UVI_02021970</name>
</gene>
<feature type="chain" id="PRO_5008577626" description="Pantetheine-phosphate adenylyltransferase family protein" evidence="2">
    <location>
        <begin position="24"/>
        <end position="271"/>
    </location>
</feature>
<dbReference type="SUPFAM" id="SSF52374">
    <property type="entry name" value="Nucleotidylyl transferase"/>
    <property type="match status" value="1"/>
</dbReference>
<feature type="signal peptide" evidence="2">
    <location>
        <begin position="1"/>
        <end position="23"/>
    </location>
</feature>
<dbReference type="InterPro" id="IPR014729">
    <property type="entry name" value="Rossmann-like_a/b/a_fold"/>
</dbReference>